<dbReference type="PANTHER" id="PTHR43190:SF3">
    <property type="entry name" value="N-ACETYL-D-GLUCOSAMINE KINASE"/>
    <property type="match status" value="1"/>
</dbReference>
<keyword evidence="3" id="KW-1185">Reference proteome</keyword>
<dbReference type="PANTHER" id="PTHR43190">
    <property type="entry name" value="N-ACETYL-D-GLUCOSAMINE KINASE"/>
    <property type="match status" value="1"/>
</dbReference>
<dbReference type="CDD" id="cd24082">
    <property type="entry name" value="ASKHA_NBD_GspK-like"/>
    <property type="match status" value="1"/>
</dbReference>
<comment type="caution">
    <text evidence="2">The sequence shown here is derived from an EMBL/GenBank/DDBJ whole genome shotgun (WGS) entry which is preliminary data.</text>
</comment>
<evidence type="ECO:0000313" key="2">
    <source>
        <dbReference type="EMBL" id="NHZ63969.1"/>
    </source>
</evidence>
<accession>A0ABX0N1L2</accession>
<dbReference type="Pfam" id="PF01869">
    <property type="entry name" value="BcrAD_BadFG"/>
    <property type="match status" value="1"/>
</dbReference>
<organism evidence="2 3">
    <name type="scientific">Massilia genomosp. 1</name>
    <dbReference type="NCBI Taxonomy" id="2609280"/>
    <lineage>
        <taxon>Bacteria</taxon>
        <taxon>Pseudomonadati</taxon>
        <taxon>Pseudomonadota</taxon>
        <taxon>Betaproteobacteria</taxon>
        <taxon>Burkholderiales</taxon>
        <taxon>Oxalobacteraceae</taxon>
        <taxon>Telluria group</taxon>
        <taxon>Massilia</taxon>
    </lineage>
</organism>
<sequence>MIEYLIGVDGGGTGTRVRLARADGSQLAQGQGGPSGLSLGIAQAWKSVAEAIASAFGAAGIAQPPKAGIGIGLGMAGVHNPLWAEQFISADPGFGSMRLANDGHTTLIGAHGGNPGTIVAIGTGSVGQALLADGSFREVGGWGFPTGDEAGGGWMGLRAIAHIEKVIDGRAPHSAFAQAVIDACGGERNAIQVWIGGATQTVFASLAPLVVAHAATCDTARAILADAGREVALMAHALDATGQLPLALCGGLGAPLRAYLPPDLLARSVAPLGDSASGALRMIELHVRGH</sequence>
<dbReference type="InterPro" id="IPR043129">
    <property type="entry name" value="ATPase_NBD"/>
</dbReference>
<gene>
    <name evidence="2" type="ORF">F1735_16935</name>
</gene>
<name>A0ABX0N1L2_9BURK</name>
<dbReference type="SUPFAM" id="SSF53067">
    <property type="entry name" value="Actin-like ATPase domain"/>
    <property type="match status" value="2"/>
</dbReference>
<dbReference type="InterPro" id="IPR052519">
    <property type="entry name" value="Euk-type_GlcNAc_Kinase"/>
</dbReference>
<protein>
    <submittedName>
        <fullName evidence="2">ATPase</fullName>
    </submittedName>
</protein>
<dbReference type="Proteomes" id="UP000610594">
    <property type="component" value="Unassembled WGS sequence"/>
</dbReference>
<reference evidence="2 3" key="1">
    <citation type="submission" date="2019-10" db="EMBL/GenBank/DDBJ databases">
        <title>Taxonomy of Antarctic Massilia spp.: description of Massilia rubra sp. nov., Massilia aquatica sp. nov., Massilia mucilaginosa sp. nov., Massilia frigida sp. nov. isolated from streams, lakes and regoliths.</title>
        <authorList>
            <person name="Holochova P."/>
            <person name="Sedlacek I."/>
            <person name="Kralova S."/>
            <person name="Maslanova I."/>
            <person name="Busse H.-J."/>
            <person name="Stankova E."/>
            <person name="Vrbovska V."/>
            <person name="Kovarovic V."/>
            <person name="Bartak M."/>
            <person name="Svec P."/>
            <person name="Pantucek R."/>
        </authorList>
    </citation>
    <scope>NUCLEOTIDE SEQUENCE [LARGE SCALE GENOMIC DNA]</scope>
    <source>
        <strain evidence="2 3">CCM 8694</strain>
    </source>
</reference>
<evidence type="ECO:0000313" key="3">
    <source>
        <dbReference type="Proteomes" id="UP000610594"/>
    </source>
</evidence>
<evidence type="ECO:0000259" key="1">
    <source>
        <dbReference type="Pfam" id="PF01869"/>
    </source>
</evidence>
<feature type="domain" description="ATPase BadF/BadG/BcrA/BcrD type" evidence="1">
    <location>
        <begin position="6"/>
        <end position="240"/>
    </location>
</feature>
<dbReference type="InterPro" id="IPR002731">
    <property type="entry name" value="ATPase_BadF"/>
</dbReference>
<dbReference type="EMBL" id="WHJF01000042">
    <property type="protein sequence ID" value="NHZ63969.1"/>
    <property type="molecule type" value="Genomic_DNA"/>
</dbReference>
<dbReference type="Gene3D" id="3.30.420.40">
    <property type="match status" value="2"/>
</dbReference>
<dbReference type="RefSeq" id="WP_167238026.1">
    <property type="nucleotide sequence ID" value="NZ_WHJF01000042.1"/>
</dbReference>
<proteinExistence type="predicted"/>